<dbReference type="AlphaFoldDB" id="A0A3N4MI43"/>
<reference evidence="1 2" key="1">
    <citation type="submission" date="2018-11" db="EMBL/GenBank/DDBJ databases">
        <title>Neisseria weixii sp. nov. isolated from the rectal contents of plateau pika (Ochotona cruzoniae).</title>
        <authorList>
            <person name="Zhang G."/>
        </authorList>
    </citation>
    <scope>NUCLEOTIDE SEQUENCE [LARGE SCALE GENOMIC DNA]</scope>
    <source>
        <strain evidence="1 2">10009</strain>
    </source>
</reference>
<evidence type="ECO:0000313" key="1">
    <source>
        <dbReference type="EMBL" id="RPD83181.1"/>
    </source>
</evidence>
<keyword evidence="2" id="KW-1185">Reference proteome</keyword>
<name>A0A3N4MI43_9NEIS</name>
<evidence type="ECO:0000313" key="2">
    <source>
        <dbReference type="Proteomes" id="UP000272412"/>
    </source>
</evidence>
<organism evidence="1 2">
    <name type="scientific">Neisseria weixii</name>
    <dbReference type="NCBI Taxonomy" id="1853276"/>
    <lineage>
        <taxon>Bacteria</taxon>
        <taxon>Pseudomonadati</taxon>
        <taxon>Pseudomonadota</taxon>
        <taxon>Betaproteobacteria</taxon>
        <taxon>Neisseriales</taxon>
        <taxon>Neisseriaceae</taxon>
        <taxon>Neisseria</taxon>
    </lineage>
</organism>
<dbReference type="EMBL" id="RPFL01000071">
    <property type="protein sequence ID" value="RPD83181.1"/>
    <property type="molecule type" value="Genomic_DNA"/>
</dbReference>
<comment type="caution">
    <text evidence="1">The sequence shown here is derived from an EMBL/GenBank/DDBJ whole genome shotgun (WGS) entry which is preliminary data.</text>
</comment>
<accession>A0A3N4MI43</accession>
<proteinExistence type="predicted"/>
<dbReference type="Proteomes" id="UP000272412">
    <property type="component" value="Unassembled WGS sequence"/>
</dbReference>
<sequence length="237" mass="25196">MQIAAAPVHLVLDAGKASWQCVSGLEQCLQQGKERFVETGSGIGTGIASVTLNDLQPIYGQSIRGTQTGLVALQTADGMTTAFGAAKALNVVGKGSRYFISEVLSSPPSGSRAAQRGAIGGDASLIKSMITSQKFAPDLMVKGVHFNVGKVELRALPDNQGGIVFKPVFSSTNSKDVEYAIRQANQALNNEAFRNFLIKHAEAGMNMAYQSNNAKVLEFKFLRDAVQRLNNASSKSN</sequence>
<gene>
    <name evidence="1" type="ORF">EGK74_13225</name>
</gene>
<protein>
    <submittedName>
        <fullName evidence="1">Uncharacterized protein</fullName>
    </submittedName>
</protein>